<evidence type="ECO:0000313" key="1">
    <source>
        <dbReference type="EMBL" id="KIQ61678.1"/>
    </source>
</evidence>
<keyword evidence="2" id="KW-1185">Reference proteome</keyword>
<name>A0A0D0PSX9_KITGR</name>
<organism evidence="1 2">
    <name type="scientific">Kitasatospora griseola</name>
    <name type="common">Streptomyces griseolosporeus</name>
    <dbReference type="NCBI Taxonomy" id="2064"/>
    <lineage>
        <taxon>Bacteria</taxon>
        <taxon>Bacillati</taxon>
        <taxon>Actinomycetota</taxon>
        <taxon>Actinomycetes</taxon>
        <taxon>Kitasatosporales</taxon>
        <taxon>Streptomycetaceae</taxon>
        <taxon>Kitasatospora</taxon>
    </lineage>
</organism>
<reference evidence="1 2" key="1">
    <citation type="submission" date="2015-02" db="EMBL/GenBank/DDBJ databases">
        <title>Draft genome sequence of Kitasatospora griseola MF730-N6, a bafilomycin, terpentecin and satosporin producer.</title>
        <authorList>
            <person name="Arens J.C."/>
            <person name="Haltli B."/>
            <person name="Kerr R.G."/>
        </authorList>
    </citation>
    <scope>NUCLEOTIDE SEQUENCE [LARGE SCALE GENOMIC DNA]</scope>
    <source>
        <strain evidence="1 2">MF730-N6</strain>
    </source>
</reference>
<dbReference type="OrthoDB" id="3871475at2"/>
<proteinExistence type="predicted"/>
<dbReference type="Proteomes" id="UP000032066">
    <property type="component" value="Unassembled WGS sequence"/>
</dbReference>
<dbReference type="AlphaFoldDB" id="A0A0D0PSX9"/>
<dbReference type="EMBL" id="JXZB01000004">
    <property type="protein sequence ID" value="KIQ61678.1"/>
    <property type="molecule type" value="Genomic_DNA"/>
</dbReference>
<sequence length="168" mass="18559">MEQHARLDAQEAALDALLEALDVPAEVPQDDRVARLAERAPGYAQYHRIGHKRQAAYRRLTADRAAAHRAYPLVLAALLTDDDPSSPRWFAQVLLTVGGRRRLQEELVAAVAAGDPLRQVCAVGAWRWADAADGPLAERFPAARREAAARCVDPWARERLAEQPTGRQ</sequence>
<dbReference type="PATRIC" id="fig|2064.6.peg.4407"/>
<protein>
    <submittedName>
        <fullName evidence="1">Uncharacterized protein</fullName>
    </submittedName>
</protein>
<dbReference type="RefSeq" id="WP_043913323.1">
    <property type="nucleotide sequence ID" value="NZ_JXZB01000004.1"/>
</dbReference>
<accession>A0A0D0PSX9</accession>
<comment type="caution">
    <text evidence="1">The sequence shown here is derived from an EMBL/GenBank/DDBJ whole genome shotgun (WGS) entry which is preliminary data.</text>
</comment>
<gene>
    <name evidence="1" type="ORF">TR51_20485</name>
</gene>
<evidence type="ECO:0000313" key="2">
    <source>
        <dbReference type="Proteomes" id="UP000032066"/>
    </source>
</evidence>
<dbReference type="STRING" id="2064.TR51_20485"/>